<keyword evidence="11" id="KW-1185">Reference proteome</keyword>
<evidence type="ECO:0000256" key="6">
    <source>
        <dbReference type="ARBA" id="ARBA00023136"/>
    </source>
</evidence>
<organism evidence="10 11">
    <name type="scientific">Mucilaginibacter auburnensis</name>
    <dbReference type="NCBI Taxonomy" id="1457233"/>
    <lineage>
        <taxon>Bacteria</taxon>
        <taxon>Pseudomonadati</taxon>
        <taxon>Bacteroidota</taxon>
        <taxon>Sphingobacteriia</taxon>
        <taxon>Sphingobacteriales</taxon>
        <taxon>Sphingobacteriaceae</taxon>
        <taxon>Mucilaginibacter</taxon>
    </lineage>
</organism>
<feature type="domain" description="MacB-like periplasmic core" evidence="9">
    <location>
        <begin position="26"/>
        <end position="213"/>
    </location>
</feature>
<accession>A0A2H9VU85</accession>
<dbReference type="GO" id="GO:0098797">
    <property type="term" value="C:plasma membrane protein complex"/>
    <property type="evidence" value="ECO:0007669"/>
    <property type="project" value="TreeGrafter"/>
</dbReference>
<keyword evidence="6 7" id="KW-0472">Membrane</keyword>
<evidence type="ECO:0000256" key="5">
    <source>
        <dbReference type="ARBA" id="ARBA00022989"/>
    </source>
</evidence>
<dbReference type="InterPro" id="IPR003838">
    <property type="entry name" value="ABC3_permease_C"/>
</dbReference>
<evidence type="ECO:0000256" key="2">
    <source>
        <dbReference type="ARBA" id="ARBA00005236"/>
    </source>
</evidence>
<evidence type="ECO:0000256" key="4">
    <source>
        <dbReference type="ARBA" id="ARBA00022692"/>
    </source>
</evidence>
<keyword evidence="4 7" id="KW-0812">Transmembrane</keyword>
<dbReference type="Pfam" id="PF12704">
    <property type="entry name" value="MacB_PCD"/>
    <property type="match status" value="1"/>
</dbReference>
<evidence type="ECO:0000256" key="7">
    <source>
        <dbReference type="SAM" id="Phobius"/>
    </source>
</evidence>
<dbReference type="RefSeq" id="WP_100340589.1">
    <property type="nucleotide sequence ID" value="NZ_PGFJ01000001.1"/>
</dbReference>
<dbReference type="InterPro" id="IPR025857">
    <property type="entry name" value="MacB_PCD"/>
</dbReference>
<feature type="transmembrane region" description="Helical" evidence="7">
    <location>
        <begin position="372"/>
        <end position="394"/>
    </location>
</feature>
<evidence type="ECO:0000256" key="1">
    <source>
        <dbReference type="ARBA" id="ARBA00004651"/>
    </source>
</evidence>
<name>A0A2H9VU85_9SPHI</name>
<comment type="similarity">
    <text evidence="2">Belongs to the ABC-4 integral membrane protein family. LolC/E subfamily.</text>
</comment>
<gene>
    <name evidence="10" type="ORF">CLV57_1404</name>
</gene>
<keyword evidence="10" id="KW-0449">Lipoprotein</keyword>
<dbReference type="EMBL" id="PGFJ01000001">
    <property type="protein sequence ID" value="PJJ84393.1"/>
    <property type="molecule type" value="Genomic_DNA"/>
</dbReference>
<dbReference type="InterPro" id="IPR051447">
    <property type="entry name" value="Lipoprotein-release_system"/>
</dbReference>
<comment type="caution">
    <text evidence="10">The sequence shown here is derived from an EMBL/GenBank/DDBJ whole genome shotgun (WGS) entry which is preliminary data.</text>
</comment>
<evidence type="ECO:0000259" key="8">
    <source>
        <dbReference type="Pfam" id="PF02687"/>
    </source>
</evidence>
<keyword evidence="5 7" id="KW-1133">Transmembrane helix</keyword>
<feature type="transmembrane region" description="Helical" evidence="7">
    <location>
        <begin position="273"/>
        <end position="296"/>
    </location>
</feature>
<proteinExistence type="inferred from homology"/>
<evidence type="ECO:0000256" key="3">
    <source>
        <dbReference type="ARBA" id="ARBA00022475"/>
    </source>
</evidence>
<feature type="domain" description="ABC3 transporter permease C-terminal" evidence="8">
    <location>
        <begin position="273"/>
        <end position="398"/>
    </location>
</feature>
<feature type="transmembrane region" description="Helical" evidence="7">
    <location>
        <begin position="317"/>
        <end position="343"/>
    </location>
</feature>
<dbReference type="OrthoDB" id="1522670at2"/>
<dbReference type="GO" id="GO:0044874">
    <property type="term" value="P:lipoprotein localization to outer membrane"/>
    <property type="evidence" value="ECO:0007669"/>
    <property type="project" value="TreeGrafter"/>
</dbReference>
<dbReference type="PANTHER" id="PTHR30489">
    <property type="entry name" value="LIPOPROTEIN-RELEASING SYSTEM TRANSMEMBRANE PROTEIN LOLE"/>
    <property type="match status" value="1"/>
</dbReference>
<evidence type="ECO:0000313" key="11">
    <source>
        <dbReference type="Proteomes" id="UP000242687"/>
    </source>
</evidence>
<feature type="transmembrane region" description="Helical" evidence="7">
    <location>
        <begin position="22"/>
        <end position="45"/>
    </location>
</feature>
<comment type="subcellular location">
    <subcellularLocation>
        <location evidence="1">Cell membrane</location>
        <topology evidence="1">Multi-pass membrane protein</topology>
    </subcellularLocation>
</comment>
<reference evidence="10 11" key="1">
    <citation type="submission" date="2017-11" db="EMBL/GenBank/DDBJ databases">
        <title>Genomic Encyclopedia of Archaeal and Bacterial Type Strains, Phase II (KMG-II): From Individual Species to Whole Genera.</title>
        <authorList>
            <person name="Goeker M."/>
        </authorList>
    </citation>
    <scope>NUCLEOTIDE SEQUENCE [LARGE SCALE GENOMIC DNA]</scope>
    <source>
        <strain evidence="10 11">DSM 28175</strain>
    </source>
</reference>
<dbReference type="AlphaFoldDB" id="A0A2H9VU85"/>
<dbReference type="Pfam" id="PF02687">
    <property type="entry name" value="FtsX"/>
    <property type="match status" value="1"/>
</dbReference>
<dbReference type="PANTHER" id="PTHR30489:SF0">
    <property type="entry name" value="LIPOPROTEIN-RELEASING SYSTEM TRANSMEMBRANE PROTEIN LOLE"/>
    <property type="match status" value="1"/>
</dbReference>
<evidence type="ECO:0000313" key="10">
    <source>
        <dbReference type="EMBL" id="PJJ84393.1"/>
    </source>
</evidence>
<protein>
    <submittedName>
        <fullName evidence="10">Lipoprotein-releasing system permease protein</fullName>
    </submittedName>
</protein>
<keyword evidence="3" id="KW-1003">Cell membrane</keyword>
<dbReference type="Proteomes" id="UP000242687">
    <property type="component" value="Unassembled WGS sequence"/>
</dbReference>
<evidence type="ECO:0000259" key="9">
    <source>
        <dbReference type="Pfam" id="PF12704"/>
    </source>
</evidence>
<sequence>MSFASFIAGRITFKSKRTFSKLIVRIAIIGIMLGLGVMILSLAVVKGFKREIREKVRGFNGDMRIIKYDLNTSFENSPITRDTLLEWKLKKDKSVEYMAPYATKPGIIKASGDIEGVVLKGVDKTYDWTFLKSCLVAGDVISFPDSVSPYQLMISQTTANRLRLRVGDKVLMYFVQDPPRIRSFRVKGIFDTSIQEVDKTYVIGDLSIIQKLNEQTAGEIGGYEVRIKVFAMLDTAAGQINSALPIKLKLTTIVQSYANIFDWLGILDVNAQVMLILMLLVAVINMISALLIMILERTSMIGMLKAMGSSNWTIQRIFLYNATYLIGIGLLLGNIFGVGLGWFQDATHFFKLDPNSYYMTFIPVEIDFIDVVLLNIGTMVVCLVVLIIPSMLIARITPVKAIRFK</sequence>